<comment type="caution">
    <text evidence="2">The sequence shown here is derived from an EMBL/GenBank/DDBJ whole genome shotgun (WGS) entry which is preliminary data.</text>
</comment>
<dbReference type="Proteomes" id="UP000217446">
    <property type="component" value="Unassembled WGS sequence"/>
</dbReference>
<keyword evidence="3" id="KW-1185">Reference proteome</keyword>
<proteinExistence type="predicted"/>
<organism evidence="2 3">
    <name type="scientific">Streptomyces olivochromogenes</name>
    <dbReference type="NCBI Taxonomy" id="1963"/>
    <lineage>
        <taxon>Bacteria</taxon>
        <taxon>Bacillati</taxon>
        <taxon>Actinomycetota</taxon>
        <taxon>Actinomycetes</taxon>
        <taxon>Kitasatosporales</taxon>
        <taxon>Streptomycetaceae</taxon>
        <taxon>Streptomyces</taxon>
    </lineage>
</organism>
<name>A0A250V5R2_STROL</name>
<evidence type="ECO:0000313" key="3">
    <source>
        <dbReference type="Proteomes" id="UP000217446"/>
    </source>
</evidence>
<evidence type="ECO:0000256" key="1">
    <source>
        <dbReference type="SAM" id="MobiDB-lite"/>
    </source>
</evidence>
<sequence>MGGSGFLYENERRPSSARPKPEPETETVAGGSIDRWKAPEAPARTPYGERPTTAPAQTPYRERPTTAPAQTPYRERPTTAPAQAPVAPPEVDSRFIEFFGAAEGLYEALPTAGPPLIDYRDYDSLLRLAREPSPEQISPLRPDEPTTPLVYVFGPIIDSQVAINSQGNVTQNRTDVRPEQSYRAHFQPARRADPVQVVETLRVEVDRLGLDLYSQYVIRQAAAVIKVELGRPRINEERVRRAVEQILACLAGQLGGAPLTARLAALAARLEAVLGSATEENSGSGGVR</sequence>
<accession>A0A250V5R2</accession>
<feature type="compositionally biased region" description="Basic and acidic residues" evidence="1">
    <location>
        <begin position="9"/>
        <end position="23"/>
    </location>
</feature>
<feature type="region of interest" description="Disordered" evidence="1">
    <location>
        <begin position="1"/>
        <end position="88"/>
    </location>
</feature>
<gene>
    <name evidence="2" type="ORF">SO3561_00923</name>
</gene>
<protein>
    <submittedName>
        <fullName evidence="2">Uncharacterized protein</fullName>
    </submittedName>
</protein>
<dbReference type="AlphaFoldDB" id="A0A250V5R2"/>
<reference evidence="3" key="1">
    <citation type="submission" date="2017-05" db="EMBL/GenBank/DDBJ databases">
        <title>Streptomyces olivochromogenes NBRC 3561 whole genome shotgun sequence.</title>
        <authorList>
            <person name="Dohra H."/>
            <person name="Kodani S."/>
        </authorList>
    </citation>
    <scope>NUCLEOTIDE SEQUENCE [LARGE SCALE GENOMIC DNA]</scope>
    <source>
        <strain evidence="3">NBRC 3561</strain>
    </source>
</reference>
<evidence type="ECO:0000313" key="2">
    <source>
        <dbReference type="EMBL" id="GAX49434.1"/>
    </source>
</evidence>
<dbReference type="EMBL" id="BDQI01000001">
    <property type="protein sequence ID" value="GAX49434.1"/>
    <property type="molecule type" value="Genomic_DNA"/>
</dbReference>